<evidence type="ECO:0000256" key="2">
    <source>
        <dbReference type="ARBA" id="ARBA00007647"/>
    </source>
</evidence>
<comment type="caution">
    <text evidence="9">The sequence shown here is derived from an EMBL/GenBank/DDBJ whole genome shotgun (WGS) entry which is preliminary data.</text>
</comment>
<keyword evidence="6" id="KW-1133">Transmembrane helix</keyword>
<protein>
    <recommendedName>
        <fullName evidence="8">Glycosyltransferase family 92 protein</fullName>
        <ecNumber evidence="8">2.4.1.-</ecNumber>
    </recommendedName>
</protein>
<evidence type="ECO:0000256" key="4">
    <source>
        <dbReference type="ARBA" id="ARBA00022679"/>
    </source>
</evidence>
<sequence length="514" mass="59004">MLTWVGIEIYLNLDGLILSHYTPEVGIQEIFHENGTGESLAKRNSAYIVQTTSMAANNQNKSHQKNTLQIPPPQQQFPVLSNYRKEKDDGSWLTVKDNFLNLSLYSIFWDNRTELNKGPFLRVLAISRSDNNVSRNDEPPYVLTCYVSCEPEGGVHEVQVDASQSVLIYNPRFMVHVAYERHVFACQLWHAPCHAPHRAVVLISPSSNTSAPELLNETNSLMVEYPAQLGEVALLDVGVCVSPLYGTLNPYRLIEWLEMLRLLGVDKIVMYNHSVDETTSQVLRNYGERGLVELRQIGQEGVLPLLPSDAFRADVYTLGPVALSDCMYRHMFEFQWMAVLDLDEVILPRQHRTYRDLLRKLEESSSAKKQQQQLTGFKFIHVDFVLDPVLRPNPDVEVPWQMTMSRFRQRLSVQPSTFHVKSIINPRYCTAMHYHVCRGYIPNAVKSRPVSIEYAMDCHYRSKLCPEYAHDFGDCQKALGFTVMITDNISLPFREQLRQQIVTQLEIFHLENIA</sequence>
<keyword evidence="4 8" id="KW-0808">Transferase</keyword>
<evidence type="ECO:0000313" key="9">
    <source>
        <dbReference type="EMBL" id="KAK2141449.1"/>
    </source>
</evidence>
<dbReference type="GO" id="GO:0016020">
    <property type="term" value="C:membrane"/>
    <property type="evidence" value="ECO:0007669"/>
    <property type="project" value="UniProtKB-SubCell"/>
</dbReference>
<dbReference type="Pfam" id="PF01697">
    <property type="entry name" value="Glyco_transf_92"/>
    <property type="match status" value="1"/>
</dbReference>
<name>A0AAD9IV32_9ANNE</name>
<keyword evidence="3 8" id="KW-0328">Glycosyltransferase</keyword>
<comment type="subcellular location">
    <subcellularLocation>
        <location evidence="1">Membrane</location>
        <topology evidence="1">Single-pass membrane protein</topology>
    </subcellularLocation>
</comment>
<dbReference type="EC" id="2.4.1.-" evidence="8"/>
<dbReference type="Proteomes" id="UP001208570">
    <property type="component" value="Unassembled WGS sequence"/>
</dbReference>
<keyword evidence="10" id="KW-1185">Reference proteome</keyword>
<evidence type="ECO:0000313" key="10">
    <source>
        <dbReference type="Proteomes" id="UP001208570"/>
    </source>
</evidence>
<dbReference type="PANTHER" id="PTHR21461:SF69">
    <property type="entry name" value="GLYCOSYLTRANSFERASE FAMILY 92 PROTEIN"/>
    <property type="match status" value="1"/>
</dbReference>
<proteinExistence type="inferred from homology"/>
<dbReference type="EMBL" id="JAODUP010001095">
    <property type="protein sequence ID" value="KAK2141449.1"/>
    <property type="molecule type" value="Genomic_DNA"/>
</dbReference>
<accession>A0AAD9IV32</accession>
<evidence type="ECO:0000256" key="8">
    <source>
        <dbReference type="RuleBase" id="RU366017"/>
    </source>
</evidence>
<evidence type="ECO:0000256" key="6">
    <source>
        <dbReference type="ARBA" id="ARBA00022989"/>
    </source>
</evidence>
<evidence type="ECO:0000256" key="1">
    <source>
        <dbReference type="ARBA" id="ARBA00004167"/>
    </source>
</evidence>
<organism evidence="9 10">
    <name type="scientific">Paralvinella palmiformis</name>
    <dbReference type="NCBI Taxonomy" id="53620"/>
    <lineage>
        <taxon>Eukaryota</taxon>
        <taxon>Metazoa</taxon>
        <taxon>Spiralia</taxon>
        <taxon>Lophotrochozoa</taxon>
        <taxon>Annelida</taxon>
        <taxon>Polychaeta</taxon>
        <taxon>Sedentaria</taxon>
        <taxon>Canalipalpata</taxon>
        <taxon>Terebellida</taxon>
        <taxon>Terebelliformia</taxon>
        <taxon>Alvinellidae</taxon>
        <taxon>Paralvinella</taxon>
    </lineage>
</organism>
<reference evidence="9" key="1">
    <citation type="journal article" date="2023" name="Mol. Biol. Evol.">
        <title>Third-Generation Sequencing Reveals the Adaptive Role of the Epigenome in Three Deep-Sea Polychaetes.</title>
        <authorList>
            <person name="Perez M."/>
            <person name="Aroh O."/>
            <person name="Sun Y."/>
            <person name="Lan Y."/>
            <person name="Juniper S.K."/>
            <person name="Young C.R."/>
            <person name="Angers B."/>
            <person name="Qian P.Y."/>
        </authorList>
    </citation>
    <scope>NUCLEOTIDE SEQUENCE</scope>
    <source>
        <strain evidence="9">P08H-3</strain>
    </source>
</reference>
<gene>
    <name evidence="9" type="ORF">LSH36_1095g00027</name>
</gene>
<dbReference type="PANTHER" id="PTHR21461">
    <property type="entry name" value="GLYCOSYLTRANSFERASE FAMILY 92 PROTEIN"/>
    <property type="match status" value="1"/>
</dbReference>
<keyword evidence="5" id="KW-0812">Transmembrane</keyword>
<evidence type="ECO:0000256" key="3">
    <source>
        <dbReference type="ARBA" id="ARBA00022676"/>
    </source>
</evidence>
<dbReference type="AlphaFoldDB" id="A0AAD9IV32"/>
<evidence type="ECO:0000256" key="5">
    <source>
        <dbReference type="ARBA" id="ARBA00022692"/>
    </source>
</evidence>
<dbReference type="GO" id="GO:0005737">
    <property type="term" value="C:cytoplasm"/>
    <property type="evidence" value="ECO:0007669"/>
    <property type="project" value="TreeGrafter"/>
</dbReference>
<keyword evidence="7" id="KW-0472">Membrane</keyword>
<evidence type="ECO:0000256" key="7">
    <source>
        <dbReference type="ARBA" id="ARBA00023136"/>
    </source>
</evidence>
<comment type="similarity">
    <text evidence="2 8">Belongs to the glycosyltransferase 92 family.</text>
</comment>
<dbReference type="GO" id="GO:0016757">
    <property type="term" value="F:glycosyltransferase activity"/>
    <property type="evidence" value="ECO:0007669"/>
    <property type="project" value="UniProtKB-UniRule"/>
</dbReference>
<dbReference type="InterPro" id="IPR008166">
    <property type="entry name" value="Glyco_transf_92"/>
</dbReference>